<evidence type="ECO:0000256" key="3">
    <source>
        <dbReference type="ARBA" id="ARBA00022741"/>
    </source>
</evidence>
<dbReference type="NCBIfam" id="TIGR00197">
    <property type="entry name" value="yjeF_nterm"/>
    <property type="match status" value="1"/>
</dbReference>
<feature type="binding site" evidence="12">
    <location>
        <position position="94"/>
    </location>
    <ligand>
        <name>K(+)</name>
        <dbReference type="ChEBI" id="CHEBI:29103"/>
    </ligand>
</feature>
<dbReference type="InterPro" id="IPR017953">
    <property type="entry name" value="Carbohydrate_kinase_pred_CS"/>
</dbReference>
<dbReference type="InterPro" id="IPR036652">
    <property type="entry name" value="YjeF_N_dom_sf"/>
</dbReference>
<dbReference type="NCBIfam" id="TIGR00196">
    <property type="entry name" value="yjeF_cterm"/>
    <property type="match status" value="1"/>
</dbReference>
<dbReference type="InterPro" id="IPR029056">
    <property type="entry name" value="Ribokinase-like"/>
</dbReference>
<dbReference type="GO" id="GO:0005524">
    <property type="term" value="F:ATP binding"/>
    <property type="evidence" value="ECO:0007669"/>
    <property type="project" value="UniProtKB-KW"/>
</dbReference>
<comment type="similarity">
    <text evidence="11">Belongs to the NnrD/CARKD family.</text>
</comment>
<evidence type="ECO:0000256" key="6">
    <source>
        <dbReference type="ARBA" id="ARBA00023027"/>
    </source>
</evidence>
<feature type="binding site" evidence="12">
    <location>
        <position position="209"/>
    </location>
    <ligand>
        <name>(6S)-NADPHX</name>
        <dbReference type="ChEBI" id="CHEBI:64076"/>
    </ligand>
</feature>
<dbReference type="HAMAP" id="MF_01966">
    <property type="entry name" value="NADHX_epimerase"/>
    <property type="match status" value="1"/>
</dbReference>
<keyword evidence="3 11" id="KW-0547">Nucleotide-binding</keyword>
<dbReference type="GO" id="GO:0110051">
    <property type="term" value="P:metabolite repair"/>
    <property type="evidence" value="ECO:0007669"/>
    <property type="project" value="TreeGrafter"/>
</dbReference>
<feature type="binding site" evidence="11">
    <location>
        <position position="305"/>
    </location>
    <ligand>
        <name>(6S)-NADPHX</name>
        <dbReference type="ChEBI" id="CHEBI:64076"/>
    </ligand>
</feature>
<evidence type="ECO:0000256" key="13">
    <source>
        <dbReference type="SAM" id="MobiDB-lite"/>
    </source>
</evidence>
<accession>A0AA96ZVB3</accession>
<dbReference type="AlphaFoldDB" id="A0AA96ZVB3"/>
<dbReference type="Proteomes" id="UP001303587">
    <property type="component" value="Chromosome"/>
</dbReference>
<dbReference type="Gene3D" id="3.40.1190.20">
    <property type="match status" value="1"/>
</dbReference>
<keyword evidence="12" id="KW-0413">Isomerase</keyword>
<dbReference type="PANTHER" id="PTHR12592">
    <property type="entry name" value="ATP-DEPENDENT (S)-NAD(P)H-HYDRATE DEHYDRATASE FAMILY MEMBER"/>
    <property type="match status" value="1"/>
</dbReference>
<feature type="binding site" evidence="12">
    <location>
        <begin position="175"/>
        <end position="181"/>
    </location>
    <ligand>
        <name>(6S)-NADPHX</name>
        <dbReference type="ChEBI" id="CHEBI:64076"/>
    </ligand>
</feature>
<dbReference type="GO" id="GO:0052855">
    <property type="term" value="F:ADP-dependent NAD(P)H-hydrate dehydratase activity"/>
    <property type="evidence" value="ECO:0007669"/>
    <property type="project" value="UniProtKB-UniRule"/>
</dbReference>
<feature type="binding site" evidence="11">
    <location>
        <position position="427"/>
    </location>
    <ligand>
        <name>(6S)-NADPHX</name>
        <dbReference type="ChEBI" id="CHEBI:64076"/>
    </ligand>
</feature>
<dbReference type="SUPFAM" id="SSF53613">
    <property type="entry name" value="Ribokinase-like"/>
    <property type="match status" value="1"/>
</dbReference>
<comment type="catalytic activity">
    <reaction evidence="10 11">
        <text>(6S)-NADPHX + ADP = AMP + phosphate + NADPH + H(+)</text>
        <dbReference type="Rhea" id="RHEA:32235"/>
        <dbReference type="ChEBI" id="CHEBI:15378"/>
        <dbReference type="ChEBI" id="CHEBI:43474"/>
        <dbReference type="ChEBI" id="CHEBI:57783"/>
        <dbReference type="ChEBI" id="CHEBI:64076"/>
        <dbReference type="ChEBI" id="CHEBI:456215"/>
        <dbReference type="ChEBI" id="CHEBI:456216"/>
        <dbReference type="EC" id="4.2.1.136"/>
    </reaction>
</comment>
<gene>
    <name evidence="16" type="primary">carKD</name>
    <name evidence="11" type="synonym">nnrD</name>
    <name evidence="12" type="synonym">nnrE</name>
    <name evidence="16" type="ORF">MsAc7_07820</name>
</gene>
<keyword evidence="12" id="KW-0630">Potassium</keyword>
<comment type="catalytic activity">
    <reaction evidence="12">
        <text>(6R)-NADPHX = (6S)-NADPHX</text>
        <dbReference type="Rhea" id="RHEA:32227"/>
        <dbReference type="ChEBI" id="CHEBI:64076"/>
        <dbReference type="ChEBI" id="CHEBI:64077"/>
        <dbReference type="EC" id="5.1.99.6"/>
    </reaction>
</comment>
<dbReference type="HAMAP" id="MF_01965">
    <property type="entry name" value="NADHX_dehydratase"/>
    <property type="match status" value="1"/>
</dbReference>
<dbReference type="GO" id="GO:0046872">
    <property type="term" value="F:metal ion binding"/>
    <property type="evidence" value="ECO:0007669"/>
    <property type="project" value="UniProtKB-KW"/>
</dbReference>
<dbReference type="Pfam" id="PF03853">
    <property type="entry name" value="YjeF_N"/>
    <property type="match status" value="1"/>
</dbReference>
<dbReference type="RefSeq" id="WP_338103272.1">
    <property type="nucleotide sequence ID" value="NZ_CP131060.1"/>
</dbReference>
<dbReference type="GeneID" id="89229894"/>
<dbReference type="SUPFAM" id="SSF64153">
    <property type="entry name" value="YjeF N-terminal domain-like"/>
    <property type="match status" value="1"/>
</dbReference>
<protein>
    <recommendedName>
        <fullName evidence="11 12">Multifunctional fusion protein</fullName>
    </recommendedName>
    <domain>
        <recommendedName>
            <fullName evidence="11">ADP-dependent (S)-NAD(P)H-hydrate dehydratase</fullName>
            <ecNumber evidence="11">4.2.1.136</ecNumber>
        </recommendedName>
        <alternativeName>
            <fullName evidence="11">ADP-dependent NAD(P)HX dehydratase</fullName>
        </alternativeName>
    </domain>
    <domain>
        <recommendedName>
            <fullName evidence="12">NAD(P)H-hydrate epimerase</fullName>
            <ecNumber evidence="12">5.1.99.6</ecNumber>
        </recommendedName>
        <alternativeName>
            <fullName evidence="12">NAD(P)HX epimerase</fullName>
        </alternativeName>
    </domain>
</protein>
<evidence type="ECO:0000256" key="10">
    <source>
        <dbReference type="ARBA" id="ARBA00049209"/>
    </source>
</evidence>
<dbReference type="PROSITE" id="PS51385">
    <property type="entry name" value="YJEF_N"/>
    <property type="match status" value="1"/>
</dbReference>
<evidence type="ECO:0000256" key="9">
    <source>
        <dbReference type="ARBA" id="ARBA00048238"/>
    </source>
</evidence>
<evidence type="ECO:0000259" key="14">
    <source>
        <dbReference type="PROSITE" id="PS51383"/>
    </source>
</evidence>
<comment type="cofactor">
    <cofactor evidence="11">
        <name>Mg(2+)</name>
        <dbReference type="ChEBI" id="CHEBI:18420"/>
    </cofactor>
</comment>
<evidence type="ECO:0000256" key="5">
    <source>
        <dbReference type="ARBA" id="ARBA00022857"/>
    </source>
</evidence>
<feature type="binding site" evidence="11">
    <location>
        <position position="496"/>
    </location>
    <ligand>
        <name>(6S)-NADPHX</name>
        <dbReference type="ChEBI" id="CHEBI:64076"/>
    </ligand>
</feature>
<comment type="catalytic activity">
    <reaction evidence="9 11">
        <text>(6S)-NADHX + ADP = AMP + phosphate + NADH + H(+)</text>
        <dbReference type="Rhea" id="RHEA:32223"/>
        <dbReference type="ChEBI" id="CHEBI:15378"/>
        <dbReference type="ChEBI" id="CHEBI:43474"/>
        <dbReference type="ChEBI" id="CHEBI:57945"/>
        <dbReference type="ChEBI" id="CHEBI:64074"/>
        <dbReference type="ChEBI" id="CHEBI:456215"/>
        <dbReference type="ChEBI" id="CHEBI:456216"/>
        <dbReference type="EC" id="4.2.1.136"/>
    </reaction>
</comment>
<feature type="binding site" evidence="11">
    <location>
        <position position="373"/>
    </location>
    <ligand>
        <name>(6S)-NADPHX</name>
        <dbReference type="ChEBI" id="CHEBI:64076"/>
    </ligand>
</feature>
<comment type="similarity">
    <text evidence="1">In the N-terminal section; belongs to the NnrE/AIBP family.</text>
</comment>
<comment type="function">
    <text evidence="11">Catalyzes the dehydration of the S-form of NAD(P)HX at the expense of ADP, which is converted to AMP. Together with NAD(P)HX epimerase, which catalyzes the epimerization of the S- and R-forms, the enzyme allows the repair of both epimers of NAD(P)HX, a damaged form of NAD(P)H that is a result of enzymatic or heat-dependent hydration.</text>
</comment>
<feature type="binding site" evidence="11">
    <location>
        <position position="495"/>
    </location>
    <ligand>
        <name>AMP</name>
        <dbReference type="ChEBI" id="CHEBI:456215"/>
    </ligand>
</feature>
<keyword evidence="6 11" id="KW-0520">NAD</keyword>
<feature type="binding site" evidence="12">
    <location>
        <position position="212"/>
    </location>
    <ligand>
        <name>K(+)</name>
        <dbReference type="ChEBI" id="CHEBI:29103"/>
    </ligand>
</feature>
<feature type="domain" description="YjeF C-terminal" evidence="14">
    <location>
        <begin position="271"/>
        <end position="553"/>
    </location>
</feature>
<evidence type="ECO:0000256" key="7">
    <source>
        <dbReference type="ARBA" id="ARBA00023239"/>
    </source>
</evidence>
<dbReference type="PROSITE" id="PS51383">
    <property type="entry name" value="YJEF_C_3"/>
    <property type="match status" value="1"/>
</dbReference>
<evidence type="ECO:0000259" key="15">
    <source>
        <dbReference type="PROSITE" id="PS51385"/>
    </source>
</evidence>
<dbReference type="GO" id="GO:0052856">
    <property type="term" value="F:NAD(P)HX epimerase activity"/>
    <property type="evidence" value="ECO:0007669"/>
    <property type="project" value="UniProtKB-UniRule"/>
</dbReference>
<sequence>MLREAITASEMKAIDQNAAFWGMNPSQLMENAGAGVSEVIFAGLAQKSKLNSKKSKLSNATPVDSNFVSDSGFNFVSDPASQVPVLFFAGLGNNGGDTFVAARHLAGRSISSAVVLLGDESQIKTKESAQNYALLKKEKQVRLFEIKSESELEDFYETFVKKNDALRVIVDGIFGTGFSGTVHGLEKKAIEIINLQKAETPNIFVLSVDIPSGMDSLAGLGISDEKTIVIADATVTFHKMKTYLETADAVLFSGNVIVQPIGIPSPAEDYFGPGDLGNLYVRNAKSHKGDSGKVLVIGGGPYTGAPALSGMAALRTGADIVTVAVPAGAYEAVASYSPNLIVKKLSGNAVCDADIPFLSELIAAHDSVIMGPGIGTDPQTVAAVLKLLPLCRKVVLDADALQPEIMDAVQTLNRQKEREYDLILTPHRGEFIRIFSFLKIDPEKAESDLENTAIDVCSELGVTLLLKGPEDLIANGHHLRRNVTGNPAMSVGGTGDVLSGIVGGLFSKNNAFESAGCGAFICGCAGDSAFSEFGNSLLATDVIDEIADVFCFYDAKRQKRKNAGNEKSKNKEGKTKKKIETKTERKTKKKVKNGQKESKKEKKNESLNKESAGRKDNSDESKKSKNSVSEPDDGRKSKLMEIMKKIK</sequence>
<dbReference type="PROSITE" id="PS01050">
    <property type="entry name" value="YJEF_C_2"/>
    <property type="match status" value="1"/>
</dbReference>
<keyword evidence="4 11" id="KW-0067">ATP-binding</keyword>
<evidence type="ECO:0000256" key="11">
    <source>
        <dbReference type="HAMAP-Rule" id="MF_01965"/>
    </source>
</evidence>
<comment type="subunit">
    <text evidence="11">Homotetramer.</text>
</comment>
<dbReference type="EC" id="4.2.1.136" evidence="11"/>
<evidence type="ECO:0000256" key="2">
    <source>
        <dbReference type="ARBA" id="ARBA00009524"/>
    </source>
</evidence>
<name>A0AA96ZVB3_9EURY</name>
<organism evidence="16 17">
    <name type="scientific">Methanolapillus millepedarum</name>
    <dbReference type="NCBI Taxonomy" id="3028296"/>
    <lineage>
        <taxon>Archaea</taxon>
        <taxon>Methanobacteriati</taxon>
        <taxon>Methanobacteriota</taxon>
        <taxon>Stenosarchaea group</taxon>
        <taxon>Methanomicrobia</taxon>
        <taxon>Methanosarcinales</taxon>
        <taxon>Methanosarcinaceae</taxon>
        <taxon>Methanolapillus</taxon>
    </lineage>
</organism>
<keyword evidence="5 11" id="KW-0521">NADP</keyword>
<evidence type="ECO:0000256" key="12">
    <source>
        <dbReference type="HAMAP-Rule" id="MF_01966"/>
    </source>
</evidence>
<feature type="binding site" evidence="12">
    <location>
        <begin position="93"/>
        <end position="97"/>
    </location>
    <ligand>
        <name>(6S)-NADPHX</name>
        <dbReference type="ChEBI" id="CHEBI:64076"/>
    </ligand>
</feature>
<dbReference type="Gene3D" id="3.40.50.10260">
    <property type="entry name" value="YjeF N-terminal domain"/>
    <property type="match status" value="1"/>
</dbReference>
<comment type="catalytic activity">
    <reaction evidence="12">
        <text>(6R)-NADHX = (6S)-NADHX</text>
        <dbReference type="Rhea" id="RHEA:32215"/>
        <dbReference type="ChEBI" id="CHEBI:64074"/>
        <dbReference type="ChEBI" id="CHEBI:64075"/>
        <dbReference type="EC" id="5.1.99.6"/>
    </reaction>
</comment>
<evidence type="ECO:0000256" key="8">
    <source>
        <dbReference type="ARBA" id="ARBA00025153"/>
    </source>
</evidence>
<dbReference type="InterPro" id="IPR004443">
    <property type="entry name" value="YjeF_N_dom"/>
</dbReference>
<comment type="cofactor">
    <cofactor evidence="12">
        <name>K(+)</name>
        <dbReference type="ChEBI" id="CHEBI:29103"/>
    </cofactor>
    <text evidence="12">Binds 1 potassium ion per subunit.</text>
</comment>
<comment type="similarity">
    <text evidence="2">In the C-terminal section; belongs to the NnrD/CARKD family.</text>
</comment>
<dbReference type="PANTHER" id="PTHR12592:SF0">
    <property type="entry name" value="ATP-DEPENDENT (S)-NAD(P)H-HYDRATE DEHYDRATASE"/>
    <property type="match status" value="1"/>
</dbReference>
<comment type="caution">
    <text evidence="11">Lacks conserved residue(s) required for the propagation of feature annotation.</text>
</comment>
<feature type="binding site" evidence="12">
    <location>
        <position position="171"/>
    </location>
    <ligand>
        <name>K(+)</name>
        <dbReference type="ChEBI" id="CHEBI:29103"/>
    </ligand>
</feature>
<feature type="compositionally biased region" description="Basic and acidic residues" evidence="13">
    <location>
        <begin position="632"/>
        <end position="647"/>
    </location>
</feature>
<feature type="compositionally biased region" description="Basic and acidic residues" evidence="13">
    <location>
        <begin position="594"/>
        <end position="623"/>
    </location>
</feature>
<proteinExistence type="inferred from homology"/>
<evidence type="ECO:0000256" key="4">
    <source>
        <dbReference type="ARBA" id="ARBA00022840"/>
    </source>
</evidence>
<dbReference type="InterPro" id="IPR000631">
    <property type="entry name" value="CARKD"/>
</dbReference>
<comment type="similarity">
    <text evidence="12">Belongs to the NnrE/AIBP family.</text>
</comment>
<evidence type="ECO:0000313" key="16">
    <source>
        <dbReference type="EMBL" id="WNY25236.1"/>
    </source>
</evidence>
<reference evidence="16 17" key="1">
    <citation type="submission" date="2023-07" db="EMBL/GenBank/DDBJ databases">
        <title>Closed genoem sequence of Methanosarcinaceae archaeon Ac7.</title>
        <authorList>
            <person name="Poehlein A."/>
            <person name="Protasov E."/>
            <person name="Platt K."/>
            <person name="Reeh H."/>
            <person name="Daniel R."/>
            <person name="Brune A."/>
        </authorList>
    </citation>
    <scope>NUCLEOTIDE SEQUENCE [LARGE SCALE GENOMIC DNA]</scope>
    <source>
        <strain evidence="16 17">Ac7</strain>
    </source>
</reference>
<feature type="region of interest" description="Disordered" evidence="13">
    <location>
        <begin position="561"/>
        <end position="647"/>
    </location>
</feature>
<dbReference type="EC" id="5.1.99.6" evidence="12"/>
<evidence type="ECO:0000313" key="17">
    <source>
        <dbReference type="Proteomes" id="UP001303587"/>
    </source>
</evidence>
<dbReference type="CDD" id="cd01171">
    <property type="entry name" value="YXKO-related"/>
    <property type="match status" value="1"/>
</dbReference>
<keyword evidence="17" id="KW-1185">Reference proteome</keyword>
<keyword evidence="7 11" id="KW-0456">Lyase</keyword>
<dbReference type="GO" id="GO:0046496">
    <property type="term" value="P:nicotinamide nucleotide metabolic process"/>
    <property type="evidence" value="ECO:0007669"/>
    <property type="project" value="UniProtKB-UniRule"/>
</dbReference>
<comment type="function">
    <text evidence="12">Catalyzes the epimerization of the S- and R-forms of NAD(P)HX, a damaged form of NAD(P)H that is a result of enzymatic or heat-dependent hydration. This is a prerequisite for the S-specific NAD(P)H-hydrate dehydratase to allow the repair of both epimers of NAD(P)HX.</text>
</comment>
<evidence type="ECO:0000256" key="1">
    <source>
        <dbReference type="ARBA" id="ARBA00006001"/>
    </source>
</evidence>
<dbReference type="EMBL" id="CP131060">
    <property type="protein sequence ID" value="WNY25236.1"/>
    <property type="molecule type" value="Genomic_DNA"/>
</dbReference>
<keyword evidence="12" id="KW-0479">Metal-binding</keyword>
<feature type="compositionally biased region" description="Basic and acidic residues" evidence="13">
    <location>
        <begin position="563"/>
        <end position="584"/>
    </location>
</feature>
<comment type="function">
    <text evidence="8">Bifunctional enzyme that catalyzes the epimerization of the S- and R-forms of NAD(P)HX and the dehydration of the S-form of NAD(P)HX at the expense of ADP, which is converted to AMP. This allows the repair of both epimers of NAD(P)HX, a damaged form of NAD(P)H that is a result of enzymatic or heat-dependent hydration.</text>
</comment>
<feature type="domain" description="YjeF N-terminal" evidence="15">
    <location>
        <begin position="6"/>
        <end position="269"/>
    </location>
</feature>
<dbReference type="Pfam" id="PF01256">
    <property type="entry name" value="Carb_kinase"/>
    <property type="match status" value="1"/>
</dbReference>